<comment type="similarity">
    <text evidence="2 8">Belongs to the BioY family.</text>
</comment>
<comment type="caution">
    <text evidence="10">The sequence shown here is derived from an EMBL/GenBank/DDBJ whole genome shotgun (WGS) entry which is preliminary data.</text>
</comment>
<dbReference type="PIRSF" id="PIRSF016661">
    <property type="entry name" value="BioY"/>
    <property type="match status" value="1"/>
</dbReference>
<proteinExistence type="inferred from homology"/>
<evidence type="ECO:0000256" key="6">
    <source>
        <dbReference type="ARBA" id="ARBA00022989"/>
    </source>
</evidence>
<dbReference type="EMBL" id="JJMT01000033">
    <property type="protein sequence ID" value="KEO43260.1"/>
    <property type="molecule type" value="Genomic_DNA"/>
</dbReference>
<dbReference type="GeneID" id="93791903"/>
<evidence type="ECO:0000256" key="9">
    <source>
        <dbReference type="SAM" id="Phobius"/>
    </source>
</evidence>
<dbReference type="Pfam" id="PF02632">
    <property type="entry name" value="BioY"/>
    <property type="match status" value="1"/>
</dbReference>
<feature type="transmembrane region" description="Helical" evidence="9">
    <location>
        <begin position="55"/>
        <end position="75"/>
    </location>
</feature>
<dbReference type="Proteomes" id="UP000027855">
    <property type="component" value="Unassembled WGS sequence"/>
</dbReference>
<dbReference type="RefSeq" id="WP_014634210.1">
    <property type="nucleotide sequence ID" value="NZ_CABFMJ010000033.1"/>
</dbReference>
<dbReference type="GO" id="GO:0005886">
    <property type="term" value="C:plasma membrane"/>
    <property type="evidence" value="ECO:0007669"/>
    <property type="project" value="UniProtKB-SubCell"/>
</dbReference>
<keyword evidence="3 8" id="KW-0813">Transport</keyword>
<feature type="transmembrane region" description="Helical" evidence="9">
    <location>
        <begin position="31"/>
        <end position="48"/>
    </location>
</feature>
<comment type="subcellular location">
    <subcellularLocation>
        <location evidence="1 8">Cell membrane</location>
        <topology evidence="1 8">Multi-pass membrane protein</topology>
    </subcellularLocation>
</comment>
<dbReference type="Gene3D" id="1.10.1760.20">
    <property type="match status" value="1"/>
</dbReference>
<evidence type="ECO:0000256" key="3">
    <source>
        <dbReference type="ARBA" id="ARBA00022448"/>
    </source>
</evidence>
<evidence type="ECO:0000313" key="10">
    <source>
        <dbReference type="EMBL" id="KEO43260.1"/>
    </source>
</evidence>
<keyword evidence="5 9" id="KW-0812">Transmembrane</keyword>
<name>A0A074IT51_STRSL</name>
<evidence type="ECO:0000256" key="2">
    <source>
        <dbReference type="ARBA" id="ARBA00010692"/>
    </source>
</evidence>
<gene>
    <name evidence="10" type="ORF">DL07_07060</name>
    <name evidence="11" type="ORF">PNU26_00985</name>
</gene>
<feature type="transmembrane region" description="Helical" evidence="9">
    <location>
        <begin position="7"/>
        <end position="25"/>
    </location>
</feature>
<dbReference type="AlphaFoldDB" id="A0A074IT51"/>
<evidence type="ECO:0000256" key="1">
    <source>
        <dbReference type="ARBA" id="ARBA00004651"/>
    </source>
</evidence>
<evidence type="ECO:0000313" key="11">
    <source>
        <dbReference type="EMBL" id="MDB8612979.1"/>
    </source>
</evidence>
<keyword evidence="4 8" id="KW-1003">Cell membrane</keyword>
<dbReference type="Proteomes" id="UP001210204">
    <property type="component" value="Unassembled WGS sequence"/>
</dbReference>
<keyword evidence="7 8" id="KW-0472">Membrane</keyword>
<sequence length="179" mass="18646">MTQNRTLSLILPAFGAAIIAALAQIVIPIGAVPITLQTFAVGLVAAILKPREATLAATLYLILGAIGLPVFAGGGGGLQSFFGPSAGYLLAYPFFAFVTSKLTHAETPIWKIFVAFVLGDALVFVGGILSLHFLGKMGWSAAVAVGLTPFIIPDLLKGLIVALVTKPVLKALKNHSYFN</sequence>
<feature type="transmembrane region" description="Helical" evidence="9">
    <location>
        <begin position="139"/>
        <end position="164"/>
    </location>
</feature>
<evidence type="ECO:0000313" key="12">
    <source>
        <dbReference type="Proteomes" id="UP000027855"/>
    </source>
</evidence>
<evidence type="ECO:0000256" key="4">
    <source>
        <dbReference type="ARBA" id="ARBA00022475"/>
    </source>
</evidence>
<dbReference type="EMBL" id="JAQMJT010000001">
    <property type="protein sequence ID" value="MDB8612979.1"/>
    <property type="molecule type" value="Genomic_DNA"/>
</dbReference>
<accession>A0A074IT51</accession>
<evidence type="ECO:0000256" key="5">
    <source>
        <dbReference type="ARBA" id="ARBA00022692"/>
    </source>
</evidence>
<dbReference type="PANTHER" id="PTHR34295">
    <property type="entry name" value="BIOTIN TRANSPORTER BIOY"/>
    <property type="match status" value="1"/>
</dbReference>
<evidence type="ECO:0000256" key="7">
    <source>
        <dbReference type="ARBA" id="ARBA00023136"/>
    </source>
</evidence>
<evidence type="ECO:0000256" key="8">
    <source>
        <dbReference type="PIRNR" id="PIRNR016661"/>
    </source>
</evidence>
<dbReference type="InterPro" id="IPR003784">
    <property type="entry name" value="BioY"/>
</dbReference>
<dbReference type="PANTHER" id="PTHR34295:SF4">
    <property type="entry name" value="BIOTIN TRANSPORTER BIOY-RELATED"/>
    <property type="match status" value="1"/>
</dbReference>
<organism evidence="10 12">
    <name type="scientific">Streptococcus salivarius</name>
    <dbReference type="NCBI Taxonomy" id="1304"/>
    <lineage>
        <taxon>Bacteria</taxon>
        <taxon>Bacillati</taxon>
        <taxon>Bacillota</taxon>
        <taxon>Bacilli</taxon>
        <taxon>Lactobacillales</taxon>
        <taxon>Streptococcaceae</taxon>
        <taxon>Streptococcus</taxon>
    </lineage>
</organism>
<protein>
    <recommendedName>
        <fullName evidence="8">Biotin transporter</fullName>
    </recommendedName>
</protein>
<feature type="transmembrane region" description="Helical" evidence="9">
    <location>
        <begin position="81"/>
        <end position="100"/>
    </location>
</feature>
<reference evidence="11" key="2">
    <citation type="submission" date="2023-01" db="EMBL/GenBank/DDBJ databases">
        <title>Human gut microbiome strain richness.</title>
        <authorList>
            <person name="Chen-Liaw A."/>
        </authorList>
    </citation>
    <scope>NUCLEOTIDE SEQUENCE</scope>
    <source>
        <strain evidence="11">1001095st1_G4_1001095IJ_161003</strain>
    </source>
</reference>
<keyword evidence="6 9" id="KW-1133">Transmembrane helix</keyword>
<dbReference type="GO" id="GO:0015225">
    <property type="term" value="F:biotin transmembrane transporter activity"/>
    <property type="evidence" value="ECO:0007669"/>
    <property type="project" value="UniProtKB-UniRule"/>
</dbReference>
<reference evidence="10 12" key="1">
    <citation type="submission" date="2014-04" db="EMBL/GenBank/DDBJ databases">
        <title>Variable characteristics of bacteriocin-producing Streptococcus salivarius strains isolated from Malaysian subjects.</title>
        <authorList>
            <person name="Philip K."/>
            <person name="Barbour A."/>
        </authorList>
    </citation>
    <scope>NUCLEOTIDE SEQUENCE [LARGE SCALE GENOMIC DNA]</scope>
    <source>
        <strain evidence="10 12">NU10</strain>
    </source>
</reference>
<feature type="transmembrane region" description="Helical" evidence="9">
    <location>
        <begin position="112"/>
        <end position="133"/>
    </location>
</feature>